<sequence length="58" mass="5966">MPYGARSGRVMPGEPVPPLFEIGDVRFAMNGRDLIGPITLTILTGALIGLADPSAATA</sequence>
<accession>A0A6P1YN98</accession>
<gene>
    <name evidence="1" type="ORF">G3A50_10995</name>
</gene>
<dbReference type="KEGG" id="apra:G3A50_10995"/>
<name>A0A6P1YN98_9HYPH</name>
<proteinExistence type="predicted"/>
<keyword evidence="2" id="KW-1185">Reference proteome</keyword>
<reference evidence="1 2" key="1">
    <citation type="submission" date="2020-02" db="EMBL/GenBank/DDBJ databases">
        <authorList>
            <person name="Li G."/>
        </authorList>
    </citation>
    <scope>NUCLEOTIDE SEQUENCE [LARGE SCALE GENOMIC DNA]</scope>
    <source>
        <strain evidence="1 2">DSM 102029</strain>
    </source>
</reference>
<evidence type="ECO:0000313" key="2">
    <source>
        <dbReference type="Proteomes" id="UP000464751"/>
    </source>
</evidence>
<evidence type="ECO:0000313" key="1">
    <source>
        <dbReference type="EMBL" id="QIB34176.1"/>
    </source>
</evidence>
<dbReference type="AlphaFoldDB" id="A0A6P1YN98"/>
<protein>
    <submittedName>
        <fullName evidence="1">Uncharacterized protein</fullName>
    </submittedName>
</protein>
<dbReference type="RefSeq" id="WP_163075321.1">
    <property type="nucleotide sequence ID" value="NZ_CP048630.1"/>
</dbReference>
<organism evidence="1 2">
    <name type="scientific">Ancylobacter pratisalsi</name>
    <dbReference type="NCBI Taxonomy" id="1745854"/>
    <lineage>
        <taxon>Bacteria</taxon>
        <taxon>Pseudomonadati</taxon>
        <taxon>Pseudomonadota</taxon>
        <taxon>Alphaproteobacteria</taxon>
        <taxon>Hyphomicrobiales</taxon>
        <taxon>Xanthobacteraceae</taxon>
        <taxon>Ancylobacter</taxon>
    </lineage>
</organism>
<dbReference type="Proteomes" id="UP000464751">
    <property type="component" value="Chromosome"/>
</dbReference>
<dbReference type="EMBL" id="CP048630">
    <property type="protein sequence ID" value="QIB34176.1"/>
    <property type="molecule type" value="Genomic_DNA"/>
</dbReference>